<dbReference type="GO" id="GO:0043235">
    <property type="term" value="C:receptor complex"/>
    <property type="evidence" value="ECO:0007669"/>
    <property type="project" value="TreeGrafter"/>
</dbReference>
<dbReference type="SUPFAM" id="SSF57424">
    <property type="entry name" value="LDL receptor-like module"/>
    <property type="match status" value="2"/>
</dbReference>
<keyword evidence="11" id="KW-1185">Reference proteome</keyword>
<dbReference type="SMART" id="SM00192">
    <property type="entry name" value="LDLa"/>
    <property type="match status" value="2"/>
</dbReference>
<dbReference type="GO" id="GO:0005886">
    <property type="term" value="C:plasma membrane"/>
    <property type="evidence" value="ECO:0007669"/>
    <property type="project" value="TreeGrafter"/>
</dbReference>
<feature type="disulfide bond" evidence="9">
    <location>
        <begin position="155"/>
        <end position="170"/>
    </location>
</feature>
<sequence length="235" mass="25279">MCLGGVVVEHASPDRMKRVFDSCLRPCFCSPLNSLSSKVIIFFIIGVKYGLVVPLGIRCIVEVAGTAESVSGICLSLVSEADDGFPASIFPVPSLCSTIECEQLCLLGPERTAKCGCGEGYELHANGKNCTSNCDSKHIECGGSETKCISMLYLCDGISHCSNHADELKCPPRICLPGQFQCHDNKKCVPPGGLCDDVEDCLDSSDEKFCPPDFRATTSSSRVNELSARHLKFIL</sequence>
<dbReference type="Gene3D" id="4.10.400.10">
    <property type="entry name" value="Low-density Lipoprotein Receptor"/>
    <property type="match status" value="2"/>
</dbReference>
<dbReference type="Gene3D" id="2.10.25.10">
    <property type="entry name" value="Laminin"/>
    <property type="match status" value="1"/>
</dbReference>
<gene>
    <name evidence="10" type="ORF">KIN20_012076</name>
</gene>
<evidence type="ECO:0000256" key="7">
    <source>
        <dbReference type="ARBA" id="ARBA00023170"/>
    </source>
</evidence>
<accession>A0AAD5QQA6</accession>
<dbReference type="Pfam" id="PF00057">
    <property type="entry name" value="Ldl_recept_a"/>
    <property type="match status" value="2"/>
</dbReference>
<dbReference type="PROSITE" id="PS01209">
    <property type="entry name" value="LDLRA_1"/>
    <property type="match status" value="1"/>
</dbReference>
<evidence type="ECO:0000313" key="11">
    <source>
        <dbReference type="Proteomes" id="UP001196413"/>
    </source>
</evidence>
<keyword evidence="3" id="KW-0677">Repeat</keyword>
<organism evidence="10 11">
    <name type="scientific">Parelaphostrongylus tenuis</name>
    <name type="common">Meningeal worm</name>
    <dbReference type="NCBI Taxonomy" id="148309"/>
    <lineage>
        <taxon>Eukaryota</taxon>
        <taxon>Metazoa</taxon>
        <taxon>Ecdysozoa</taxon>
        <taxon>Nematoda</taxon>
        <taxon>Chromadorea</taxon>
        <taxon>Rhabditida</taxon>
        <taxon>Rhabditina</taxon>
        <taxon>Rhabditomorpha</taxon>
        <taxon>Strongyloidea</taxon>
        <taxon>Metastrongylidae</taxon>
        <taxon>Parelaphostrongylus</taxon>
    </lineage>
</organism>
<evidence type="ECO:0000256" key="2">
    <source>
        <dbReference type="ARBA" id="ARBA00022692"/>
    </source>
</evidence>
<evidence type="ECO:0000256" key="6">
    <source>
        <dbReference type="ARBA" id="ARBA00023157"/>
    </source>
</evidence>
<feature type="disulfide bond" evidence="9">
    <location>
        <begin position="195"/>
        <end position="210"/>
    </location>
</feature>
<proteinExistence type="predicted"/>
<keyword evidence="4" id="KW-1133">Transmembrane helix</keyword>
<dbReference type="Proteomes" id="UP001196413">
    <property type="component" value="Unassembled WGS sequence"/>
</dbReference>
<dbReference type="AlphaFoldDB" id="A0AAD5QQA6"/>
<protein>
    <submittedName>
        <fullName evidence="10">Uncharacterized protein</fullName>
    </submittedName>
</protein>
<dbReference type="PRINTS" id="PR00261">
    <property type="entry name" value="LDLRECEPTOR"/>
</dbReference>
<evidence type="ECO:0000256" key="1">
    <source>
        <dbReference type="ARBA" id="ARBA00004167"/>
    </source>
</evidence>
<comment type="caution">
    <text evidence="10">The sequence shown here is derived from an EMBL/GenBank/DDBJ whole genome shotgun (WGS) entry which is preliminary data.</text>
</comment>
<keyword evidence="7" id="KW-0675">Receptor</keyword>
<dbReference type="InterPro" id="IPR002172">
    <property type="entry name" value="LDrepeatLR_classA_rpt"/>
</dbReference>
<evidence type="ECO:0000256" key="5">
    <source>
        <dbReference type="ARBA" id="ARBA00023136"/>
    </source>
</evidence>
<evidence type="ECO:0000256" key="3">
    <source>
        <dbReference type="ARBA" id="ARBA00022737"/>
    </source>
</evidence>
<dbReference type="CDD" id="cd00112">
    <property type="entry name" value="LDLa"/>
    <property type="match status" value="1"/>
</dbReference>
<dbReference type="InterPro" id="IPR036055">
    <property type="entry name" value="LDL_receptor-like_sf"/>
</dbReference>
<evidence type="ECO:0000256" key="9">
    <source>
        <dbReference type="PROSITE-ProRule" id="PRU00124"/>
    </source>
</evidence>
<evidence type="ECO:0000256" key="8">
    <source>
        <dbReference type="ARBA" id="ARBA00023180"/>
    </source>
</evidence>
<keyword evidence="2" id="KW-0812">Transmembrane</keyword>
<comment type="subcellular location">
    <subcellularLocation>
        <location evidence="1">Membrane</location>
        <topology evidence="1">Single-pass membrane protein</topology>
    </subcellularLocation>
</comment>
<keyword evidence="5" id="KW-0472">Membrane</keyword>
<dbReference type="PANTHER" id="PTHR22722">
    <property type="entry name" value="LOW-DENSITY LIPOPROTEIN RECEPTOR-RELATED PROTEIN 2-RELATED"/>
    <property type="match status" value="1"/>
</dbReference>
<evidence type="ECO:0000256" key="4">
    <source>
        <dbReference type="ARBA" id="ARBA00022989"/>
    </source>
</evidence>
<dbReference type="PROSITE" id="PS50068">
    <property type="entry name" value="LDLRA_2"/>
    <property type="match status" value="2"/>
</dbReference>
<reference evidence="10" key="1">
    <citation type="submission" date="2021-06" db="EMBL/GenBank/DDBJ databases">
        <title>Parelaphostrongylus tenuis whole genome reference sequence.</title>
        <authorList>
            <person name="Garwood T.J."/>
            <person name="Larsen P.A."/>
            <person name="Fountain-Jones N.M."/>
            <person name="Garbe J.R."/>
            <person name="Macchietto M.G."/>
            <person name="Kania S.A."/>
            <person name="Gerhold R.W."/>
            <person name="Richards J.E."/>
            <person name="Wolf T.M."/>
        </authorList>
    </citation>
    <scope>NUCLEOTIDE SEQUENCE</scope>
    <source>
        <strain evidence="10">MNPRO001-30</strain>
        <tissue evidence="10">Meninges</tissue>
    </source>
</reference>
<dbReference type="InterPro" id="IPR051221">
    <property type="entry name" value="LDLR-related"/>
</dbReference>
<dbReference type="InterPro" id="IPR023415">
    <property type="entry name" value="LDLR_class-A_CS"/>
</dbReference>
<dbReference type="EMBL" id="JAHQIW010002288">
    <property type="protein sequence ID" value="KAJ1354971.1"/>
    <property type="molecule type" value="Genomic_DNA"/>
</dbReference>
<comment type="caution">
    <text evidence="9">Lacks conserved residue(s) required for the propagation of feature annotation.</text>
</comment>
<keyword evidence="8" id="KW-0325">Glycoprotein</keyword>
<name>A0AAD5QQA6_PARTN</name>
<evidence type="ECO:0000313" key="10">
    <source>
        <dbReference type="EMBL" id="KAJ1354971.1"/>
    </source>
</evidence>
<keyword evidence="6 9" id="KW-1015">Disulfide bond</keyword>